<name>A0A011TFJ3_9HYPH</name>
<dbReference type="eggNOG" id="COG5591">
    <property type="taxonomic scope" value="Bacteria"/>
</dbReference>
<dbReference type="Proteomes" id="UP000019849">
    <property type="component" value="Unassembled WGS sequence"/>
</dbReference>
<feature type="signal peptide" evidence="2">
    <location>
        <begin position="1"/>
        <end position="22"/>
    </location>
</feature>
<accession>A0A011TFJ3</accession>
<feature type="domain" description="PepSY" evidence="3">
    <location>
        <begin position="8"/>
        <end position="87"/>
    </location>
</feature>
<dbReference type="EMBL" id="JENY01000029">
    <property type="protein sequence ID" value="EXL02672.1"/>
    <property type="molecule type" value="Genomic_DNA"/>
</dbReference>
<dbReference type="STRING" id="69279.BG36_13925"/>
<evidence type="ECO:0000313" key="5">
    <source>
        <dbReference type="Proteomes" id="UP000019849"/>
    </source>
</evidence>
<sequence length="133" mass="14775">MMKYIAAVSLFFVMTGAGTAMADDDCHVPMAQWQPREAVETMARARGWQVSRVKIDDGCYQIRGRDETGQSFKAKIDPATLSIVRMKYKDRDDDDDEMSERRRSSESGMSGTSGAAPANKLFETGKLPKSVVK</sequence>
<dbReference type="RefSeq" id="WP_035030666.1">
    <property type="nucleotide sequence ID" value="NZ_KK073901.1"/>
</dbReference>
<proteinExistence type="predicted"/>
<dbReference type="Pfam" id="PF13670">
    <property type="entry name" value="PepSY_2"/>
    <property type="match status" value="1"/>
</dbReference>
<evidence type="ECO:0000313" key="4">
    <source>
        <dbReference type="EMBL" id="EXL02672.1"/>
    </source>
</evidence>
<keyword evidence="2" id="KW-0732">Signal</keyword>
<feature type="region of interest" description="Disordered" evidence="1">
    <location>
        <begin position="87"/>
        <end position="133"/>
    </location>
</feature>
<comment type="caution">
    <text evidence="4">The sequence shown here is derived from an EMBL/GenBank/DDBJ whole genome shotgun (WGS) entry which is preliminary data.</text>
</comment>
<feature type="chain" id="PRO_5001464175" description="PepSY domain-containing protein" evidence="2">
    <location>
        <begin position="23"/>
        <end position="133"/>
    </location>
</feature>
<organism evidence="4 5">
    <name type="scientific">Aquamicrobium defluvii</name>
    <dbReference type="NCBI Taxonomy" id="69279"/>
    <lineage>
        <taxon>Bacteria</taxon>
        <taxon>Pseudomonadati</taxon>
        <taxon>Pseudomonadota</taxon>
        <taxon>Alphaproteobacteria</taxon>
        <taxon>Hyphomicrobiales</taxon>
        <taxon>Phyllobacteriaceae</taxon>
        <taxon>Aquamicrobium</taxon>
    </lineage>
</organism>
<evidence type="ECO:0000256" key="2">
    <source>
        <dbReference type="SAM" id="SignalP"/>
    </source>
</evidence>
<dbReference type="InterPro" id="IPR025711">
    <property type="entry name" value="PepSY"/>
</dbReference>
<dbReference type="PATRIC" id="fig|69279.3.peg.3877"/>
<reference evidence="4 5" key="1">
    <citation type="submission" date="2014-02" db="EMBL/GenBank/DDBJ databases">
        <title>Aquamicrobium defluvii Genome sequencing.</title>
        <authorList>
            <person name="Wang X."/>
        </authorList>
    </citation>
    <scope>NUCLEOTIDE SEQUENCE [LARGE SCALE GENOMIC DNA]</scope>
    <source>
        <strain evidence="4 5">W13Z1</strain>
    </source>
</reference>
<evidence type="ECO:0000259" key="3">
    <source>
        <dbReference type="Pfam" id="PF13670"/>
    </source>
</evidence>
<evidence type="ECO:0000256" key="1">
    <source>
        <dbReference type="SAM" id="MobiDB-lite"/>
    </source>
</evidence>
<dbReference type="HOGENOM" id="CLU_147864_0_0_5"/>
<gene>
    <name evidence="4" type="ORF">BG36_13925</name>
</gene>
<dbReference type="AlphaFoldDB" id="A0A011TFJ3"/>
<protein>
    <recommendedName>
        <fullName evidence="3">PepSY domain-containing protein</fullName>
    </recommendedName>
</protein>